<keyword evidence="2" id="KW-0813">Transport</keyword>
<evidence type="ECO:0000259" key="7">
    <source>
        <dbReference type="PROSITE" id="PS50850"/>
    </source>
</evidence>
<dbReference type="STRING" id="46679.SAMN05216202_1842"/>
<dbReference type="OrthoDB" id="9812221at2"/>
<feature type="transmembrane region" description="Helical" evidence="6">
    <location>
        <begin position="104"/>
        <end position="121"/>
    </location>
</feature>
<dbReference type="Pfam" id="PF07690">
    <property type="entry name" value="MFS_1"/>
    <property type="match status" value="1"/>
</dbReference>
<dbReference type="PRINTS" id="PR01036">
    <property type="entry name" value="TCRTETB"/>
</dbReference>
<feature type="transmembrane region" description="Helical" evidence="6">
    <location>
        <begin position="345"/>
        <end position="363"/>
    </location>
</feature>
<proteinExistence type="predicted"/>
<evidence type="ECO:0000256" key="3">
    <source>
        <dbReference type="ARBA" id="ARBA00022692"/>
    </source>
</evidence>
<dbReference type="GO" id="GO:0022857">
    <property type="term" value="F:transmembrane transporter activity"/>
    <property type="evidence" value="ECO:0007669"/>
    <property type="project" value="InterPro"/>
</dbReference>
<feature type="transmembrane region" description="Helical" evidence="6">
    <location>
        <begin position="273"/>
        <end position="292"/>
    </location>
</feature>
<dbReference type="EMBL" id="LT629802">
    <property type="protein sequence ID" value="SDU93311.1"/>
    <property type="molecule type" value="Genomic_DNA"/>
</dbReference>
<organism evidence="8 9">
    <name type="scientific">Pseudomonas mucidolens</name>
    <dbReference type="NCBI Taxonomy" id="46679"/>
    <lineage>
        <taxon>Bacteria</taxon>
        <taxon>Pseudomonadati</taxon>
        <taxon>Pseudomonadota</taxon>
        <taxon>Gammaproteobacteria</taxon>
        <taxon>Pseudomonadales</taxon>
        <taxon>Pseudomonadaceae</taxon>
        <taxon>Pseudomonas</taxon>
    </lineage>
</organism>
<dbReference type="InterPro" id="IPR036259">
    <property type="entry name" value="MFS_trans_sf"/>
</dbReference>
<accession>A0A1H2MK63</accession>
<dbReference type="SUPFAM" id="SSF103473">
    <property type="entry name" value="MFS general substrate transporter"/>
    <property type="match status" value="1"/>
</dbReference>
<comment type="subcellular location">
    <subcellularLocation>
        <location evidence="1">Membrane</location>
        <topology evidence="1">Multi-pass membrane protein</topology>
    </subcellularLocation>
</comment>
<feature type="domain" description="Major facilitator superfamily (MFS) profile" evidence="7">
    <location>
        <begin position="9"/>
        <end position="403"/>
    </location>
</feature>
<feature type="transmembrane region" description="Helical" evidence="6">
    <location>
        <begin position="75"/>
        <end position="98"/>
    </location>
</feature>
<name>A0A1H2MK63_9PSED</name>
<dbReference type="Gene3D" id="1.20.1720.10">
    <property type="entry name" value="Multidrug resistance protein D"/>
    <property type="match status" value="1"/>
</dbReference>
<dbReference type="PANTHER" id="PTHR42718">
    <property type="entry name" value="MAJOR FACILITATOR SUPERFAMILY MULTIDRUG TRANSPORTER MFSC"/>
    <property type="match status" value="1"/>
</dbReference>
<evidence type="ECO:0000256" key="1">
    <source>
        <dbReference type="ARBA" id="ARBA00004141"/>
    </source>
</evidence>
<keyword evidence="4 6" id="KW-1133">Transmembrane helix</keyword>
<evidence type="ECO:0000256" key="4">
    <source>
        <dbReference type="ARBA" id="ARBA00022989"/>
    </source>
</evidence>
<evidence type="ECO:0000256" key="6">
    <source>
        <dbReference type="SAM" id="Phobius"/>
    </source>
</evidence>
<evidence type="ECO:0000256" key="2">
    <source>
        <dbReference type="ARBA" id="ARBA00022448"/>
    </source>
</evidence>
<dbReference type="GO" id="GO:0016020">
    <property type="term" value="C:membrane"/>
    <property type="evidence" value="ECO:0007669"/>
    <property type="project" value="UniProtKB-SubCell"/>
</dbReference>
<dbReference type="InterPro" id="IPR020846">
    <property type="entry name" value="MFS_dom"/>
</dbReference>
<feature type="transmembrane region" description="Helical" evidence="6">
    <location>
        <begin position="298"/>
        <end position="315"/>
    </location>
</feature>
<dbReference type="PANTHER" id="PTHR42718:SF9">
    <property type="entry name" value="MAJOR FACILITATOR SUPERFAMILY MULTIDRUG TRANSPORTER MFSC"/>
    <property type="match status" value="1"/>
</dbReference>
<dbReference type="PROSITE" id="PS50850">
    <property type="entry name" value="MFS"/>
    <property type="match status" value="1"/>
</dbReference>
<keyword evidence="9" id="KW-1185">Reference proteome</keyword>
<feature type="transmembrane region" description="Helical" evidence="6">
    <location>
        <begin position="208"/>
        <end position="231"/>
    </location>
</feature>
<dbReference type="RefSeq" id="WP_084381448.1">
    <property type="nucleotide sequence ID" value="NZ_LS483433.1"/>
</dbReference>
<dbReference type="InterPro" id="IPR011701">
    <property type="entry name" value="MFS"/>
</dbReference>
<reference evidence="9" key="1">
    <citation type="submission" date="2016-10" db="EMBL/GenBank/DDBJ databases">
        <authorList>
            <person name="Varghese N."/>
            <person name="Submissions S."/>
        </authorList>
    </citation>
    <scope>NUCLEOTIDE SEQUENCE [LARGE SCALE GENOMIC DNA]</scope>
    <source>
        <strain evidence="9">LMG 2223</strain>
    </source>
</reference>
<dbReference type="Proteomes" id="UP000198600">
    <property type="component" value="Chromosome I"/>
</dbReference>
<feature type="transmembrane region" description="Helical" evidence="6">
    <location>
        <begin position="43"/>
        <end position="63"/>
    </location>
</feature>
<gene>
    <name evidence="8" type="ORF">SAMN05216202_1842</name>
</gene>
<feature type="transmembrane region" description="Helical" evidence="6">
    <location>
        <begin position="375"/>
        <end position="395"/>
    </location>
</feature>
<keyword evidence="3 6" id="KW-0812">Transmembrane</keyword>
<evidence type="ECO:0000313" key="8">
    <source>
        <dbReference type="EMBL" id="SDU93311.1"/>
    </source>
</evidence>
<dbReference type="AlphaFoldDB" id="A0A1H2MK63"/>
<dbReference type="CDD" id="cd17321">
    <property type="entry name" value="MFS_MMR_MDR_like"/>
    <property type="match status" value="1"/>
</dbReference>
<sequence length="409" mass="41766">MTSIPHRGGLASLSLATLLASLGTSIANVGLPEMARAFDAAFSMVQWIVLAYLLSITAMIVSVGRLGDRFGHRRLLLAGLLLFVVASALCGAAASLAWLIAARAIQGLGAAMMMTMALALAGQTVPKAHTGRVMGLLGSMSAIGTAAGPAIGGVMIAGFGWRGLFLSLVPLGLVTLVLTGRALSLEPTAAPARQATFSLIATLRNRPLGAGLIMSMLVMAVMMTTLVAGPFYLTRGVGLNPAWMGLAMAVGPSVAALAGVPAGRLTERFGCRAMILVGLIAMLAGCLLLALMPQQVGITGYIGALVILTLGYAQFQTANNTSVMNDLAPDRRGVIAGLLNLSRNLGLIIGAWALAALFAWVTGDLNRASPEAVSNGLHVTFGVALGLILLALALAMNRPSSPALNAPAP</sequence>
<feature type="transmembrane region" description="Helical" evidence="6">
    <location>
        <begin position="243"/>
        <end position="261"/>
    </location>
</feature>
<evidence type="ECO:0000256" key="5">
    <source>
        <dbReference type="ARBA" id="ARBA00023136"/>
    </source>
</evidence>
<protein>
    <submittedName>
        <fullName evidence="8">Predicted arabinose efflux permease, MFS family</fullName>
    </submittedName>
</protein>
<evidence type="ECO:0000313" key="9">
    <source>
        <dbReference type="Proteomes" id="UP000198600"/>
    </source>
</evidence>
<feature type="transmembrane region" description="Helical" evidence="6">
    <location>
        <begin position="133"/>
        <end position="157"/>
    </location>
</feature>
<keyword evidence="5 6" id="KW-0472">Membrane</keyword>
<feature type="transmembrane region" description="Helical" evidence="6">
    <location>
        <begin position="163"/>
        <end position="183"/>
    </location>
</feature>